<proteinExistence type="predicted"/>
<dbReference type="NCBIfam" id="TIGR03977">
    <property type="entry name" value="rSAM_pair_HxsC"/>
    <property type="match status" value="1"/>
</dbReference>
<dbReference type="InterPro" id="IPR013785">
    <property type="entry name" value="Aldolase_TIM"/>
</dbReference>
<organism evidence="7 8">
    <name type="scientific">Sphingomonas guangdongensis</name>
    <dbReference type="NCBI Taxonomy" id="1141890"/>
    <lineage>
        <taxon>Bacteria</taxon>
        <taxon>Pseudomonadati</taxon>
        <taxon>Pseudomonadota</taxon>
        <taxon>Alphaproteobacteria</taxon>
        <taxon>Sphingomonadales</taxon>
        <taxon>Sphingomonadaceae</taxon>
        <taxon>Sphingomonas</taxon>
    </lineage>
</organism>
<keyword evidence="5" id="KW-0411">Iron-sulfur</keyword>
<dbReference type="GO" id="GO:0046872">
    <property type="term" value="F:metal ion binding"/>
    <property type="evidence" value="ECO:0007669"/>
    <property type="project" value="UniProtKB-KW"/>
</dbReference>
<dbReference type="InterPro" id="IPR058240">
    <property type="entry name" value="rSAM_sf"/>
</dbReference>
<keyword evidence="2" id="KW-0949">S-adenosyl-L-methionine</keyword>
<keyword evidence="3" id="KW-0479">Metal-binding</keyword>
<dbReference type="CDD" id="cd01335">
    <property type="entry name" value="Radical_SAM"/>
    <property type="match status" value="1"/>
</dbReference>
<evidence type="ECO:0000256" key="5">
    <source>
        <dbReference type="ARBA" id="ARBA00023014"/>
    </source>
</evidence>
<sequence length="361" mass="39638">MIPLTLPAAAEAELSFVTRLRTDGRVGSGQDDSPLLGSADGAAAFLGRFGLFELSGAQAEELNGDVVLVEPDRGRAQRLLRAGSDHNTLLVTERCDQLCVMCSQPPKKTHEDRFHHFERACLLAEPDAVIGVSGGEPTLYKERLLAMLERVLTERSDLSFHVLTNGQHFDGEDVARLRGGPFDRVTWGIPLYASDAELHDRIVGKKGAFDRLGETLAHLMLAGAAVELRTVLLSDNAPCLPQLARHVTARLGFVASWSIMQLENAGFARGRWSSLRFAHEVDFASVAIAVDHALLHGVDVRLFNFPRCTVPDAYRPLAPASISDWKRRYAPACDACSAKADCTGFFEWHPEEEMIQMARPI</sequence>
<dbReference type="SFLD" id="SFLDS00029">
    <property type="entry name" value="Radical_SAM"/>
    <property type="match status" value="1"/>
</dbReference>
<accession>A0A285QGV7</accession>
<dbReference type="AlphaFoldDB" id="A0A285QGV7"/>
<dbReference type="Pfam" id="PF04055">
    <property type="entry name" value="Radical_SAM"/>
    <property type="match status" value="1"/>
</dbReference>
<dbReference type="PANTHER" id="PTHR11228:SF7">
    <property type="entry name" value="PQQA PEPTIDE CYCLASE"/>
    <property type="match status" value="1"/>
</dbReference>
<evidence type="ECO:0000313" key="8">
    <source>
        <dbReference type="Proteomes" id="UP000219494"/>
    </source>
</evidence>
<dbReference type="SFLD" id="SFLDG01103">
    <property type="entry name" value="Uncharacterised_Radical_SAM_Su"/>
    <property type="match status" value="1"/>
</dbReference>
<dbReference type="GO" id="GO:0003824">
    <property type="term" value="F:catalytic activity"/>
    <property type="evidence" value="ECO:0007669"/>
    <property type="project" value="InterPro"/>
</dbReference>
<evidence type="ECO:0000256" key="4">
    <source>
        <dbReference type="ARBA" id="ARBA00023004"/>
    </source>
</evidence>
<protein>
    <submittedName>
        <fullName evidence="7">His-Xaa-Ser system radical SAM maturase HxsC</fullName>
    </submittedName>
</protein>
<comment type="cofactor">
    <cofactor evidence="1">
        <name>[4Fe-4S] cluster</name>
        <dbReference type="ChEBI" id="CHEBI:49883"/>
    </cofactor>
</comment>
<dbReference type="InterPro" id="IPR050377">
    <property type="entry name" value="Radical_SAM_PqqE_MftC-like"/>
</dbReference>
<keyword evidence="4" id="KW-0408">Iron</keyword>
<dbReference type="OrthoDB" id="4501241at2"/>
<name>A0A285QGV7_9SPHN</name>
<dbReference type="PANTHER" id="PTHR11228">
    <property type="entry name" value="RADICAL SAM DOMAIN PROTEIN"/>
    <property type="match status" value="1"/>
</dbReference>
<gene>
    <name evidence="7" type="ORF">SAMN06297144_1217</name>
</gene>
<feature type="domain" description="Radical SAM core" evidence="6">
    <location>
        <begin position="90"/>
        <end position="230"/>
    </location>
</feature>
<evidence type="ECO:0000256" key="3">
    <source>
        <dbReference type="ARBA" id="ARBA00022723"/>
    </source>
</evidence>
<dbReference type="InterPro" id="IPR024032">
    <property type="entry name" value="rSAM_paired_HxsC"/>
</dbReference>
<evidence type="ECO:0000313" key="7">
    <source>
        <dbReference type="EMBL" id="SOB80748.1"/>
    </source>
</evidence>
<evidence type="ECO:0000256" key="2">
    <source>
        <dbReference type="ARBA" id="ARBA00022691"/>
    </source>
</evidence>
<dbReference type="EMBL" id="OBMI01000001">
    <property type="protein sequence ID" value="SOB80748.1"/>
    <property type="molecule type" value="Genomic_DNA"/>
</dbReference>
<dbReference type="RefSeq" id="WP_097063015.1">
    <property type="nucleotide sequence ID" value="NZ_OBMI01000001.1"/>
</dbReference>
<keyword evidence="8" id="KW-1185">Reference proteome</keyword>
<dbReference type="Gene3D" id="3.20.20.70">
    <property type="entry name" value="Aldolase class I"/>
    <property type="match status" value="1"/>
</dbReference>
<evidence type="ECO:0000256" key="1">
    <source>
        <dbReference type="ARBA" id="ARBA00001966"/>
    </source>
</evidence>
<dbReference type="Proteomes" id="UP000219494">
    <property type="component" value="Unassembled WGS sequence"/>
</dbReference>
<evidence type="ECO:0000259" key="6">
    <source>
        <dbReference type="Pfam" id="PF04055"/>
    </source>
</evidence>
<reference evidence="7 8" key="1">
    <citation type="submission" date="2017-07" db="EMBL/GenBank/DDBJ databases">
        <authorList>
            <person name="Sun Z.S."/>
            <person name="Albrecht U."/>
            <person name="Echele G."/>
            <person name="Lee C.C."/>
        </authorList>
    </citation>
    <scope>NUCLEOTIDE SEQUENCE [LARGE SCALE GENOMIC DNA]</scope>
    <source>
        <strain evidence="7 8">CGMCC 1.12672</strain>
    </source>
</reference>
<dbReference type="GO" id="GO:0051536">
    <property type="term" value="F:iron-sulfur cluster binding"/>
    <property type="evidence" value="ECO:0007669"/>
    <property type="project" value="UniProtKB-KW"/>
</dbReference>
<dbReference type="InterPro" id="IPR007197">
    <property type="entry name" value="rSAM"/>
</dbReference>
<dbReference type="SUPFAM" id="SSF102114">
    <property type="entry name" value="Radical SAM enzymes"/>
    <property type="match status" value="1"/>
</dbReference>